<dbReference type="SUPFAM" id="SSF55469">
    <property type="entry name" value="FMN-dependent nitroreductase-like"/>
    <property type="match status" value="1"/>
</dbReference>
<dbReference type="Proteomes" id="UP000190367">
    <property type="component" value="Unassembled WGS sequence"/>
</dbReference>
<dbReference type="InterPro" id="IPR000415">
    <property type="entry name" value="Nitroreductase-like"/>
</dbReference>
<dbReference type="AlphaFoldDB" id="A0A1T4SM14"/>
<evidence type="ECO:0000259" key="8">
    <source>
        <dbReference type="Pfam" id="PF00881"/>
    </source>
</evidence>
<evidence type="ECO:0000313" key="10">
    <source>
        <dbReference type="Proteomes" id="UP000190367"/>
    </source>
</evidence>
<protein>
    <submittedName>
        <fullName evidence="9">Nitroreductase</fullName>
    </submittedName>
</protein>
<gene>
    <name evidence="9" type="ORF">SAMN04488128_10344</name>
</gene>
<dbReference type="InterPro" id="IPR026021">
    <property type="entry name" value="YdjA-like"/>
</dbReference>
<dbReference type="InterPro" id="IPR029479">
    <property type="entry name" value="Nitroreductase"/>
</dbReference>
<dbReference type="Pfam" id="PF00881">
    <property type="entry name" value="Nitroreductase"/>
    <property type="match status" value="1"/>
</dbReference>
<dbReference type="OrthoDB" id="9804207at2"/>
<keyword evidence="5" id="KW-0521">NADP</keyword>
<evidence type="ECO:0000256" key="4">
    <source>
        <dbReference type="ARBA" id="ARBA00022643"/>
    </source>
</evidence>
<proteinExistence type="inferred from homology"/>
<dbReference type="EMBL" id="FUWZ01000003">
    <property type="protein sequence ID" value="SKA28938.1"/>
    <property type="molecule type" value="Genomic_DNA"/>
</dbReference>
<comment type="cofactor">
    <cofactor evidence="1">
        <name>FMN</name>
        <dbReference type="ChEBI" id="CHEBI:58210"/>
    </cofactor>
</comment>
<dbReference type="Gene3D" id="3.40.109.10">
    <property type="entry name" value="NADH Oxidase"/>
    <property type="match status" value="1"/>
</dbReference>
<evidence type="ECO:0000256" key="5">
    <source>
        <dbReference type="ARBA" id="ARBA00022857"/>
    </source>
</evidence>
<keyword evidence="3" id="KW-0285">Flavoprotein</keyword>
<evidence type="ECO:0000313" key="9">
    <source>
        <dbReference type="EMBL" id="SKA28938.1"/>
    </source>
</evidence>
<reference evidence="10" key="1">
    <citation type="submission" date="2017-02" db="EMBL/GenBank/DDBJ databases">
        <authorList>
            <person name="Varghese N."/>
            <person name="Submissions S."/>
        </authorList>
    </citation>
    <scope>NUCLEOTIDE SEQUENCE [LARGE SCALE GENOMIC DNA]</scope>
    <source>
        <strain evidence="10">DSM 22224</strain>
    </source>
</reference>
<organism evidence="9 10">
    <name type="scientific">Chitinophaga eiseniae</name>
    <dbReference type="NCBI Taxonomy" id="634771"/>
    <lineage>
        <taxon>Bacteria</taxon>
        <taxon>Pseudomonadati</taxon>
        <taxon>Bacteroidota</taxon>
        <taxon>Chitinophagia</taxon>
        <taxon>Chitinophagales</taxon>
        <taxon>Chitinophagaceae</taxon>
        <taxon>Chitinophaga</taxon>
    </lineage>
</organism>
<dbReference type="STRING" id="634771.SAMN04488128_10344"/>
<keyword evidence="7" id="KW-0520">NAD</keyword>
<evidence type="ECO:0000256" key="1">
    <source>
        <dbReference type="ARBA" id="ARBA00001917"/>
    </source>
</evidence>
<evidence type="ECO:0000256" key="2">
    <source>
        <dbReference type="ARBA" id="ARBA00007118"/>
    </source>
</evidence>
<dbReference type="InterPro" id="IPR052530">
    <property type="entry name" value="NAD(P)H_nitroreductase"/>
</dbReference>
<dbReference type="CDD" id="cd02135">
    <property type="entry name" value="YdjA-like"/>
    <property type="match status" value="1"/>
</dbReference>
<feature type="domain" description="Nitroreductase" evidence="8">
    <location>
        <begin position="19"/>
        <end position="178"/>
    </location>
</feature>
<dbReference type="GO" id="GO:0016491">
    <property type="term" value="F:oxidoreductase activity"/>
    <property type="evidence" value="ECO:0007669"/>
    <property type="project" value="UniProtKB-KW"/>
</dbReference>
<keyword evidence="4" id="KW-0288">FMN</keyword>
<name>A0A1T4SM14_9BACT</name>
<dbReference type="RefSeq" id="WP_078670425.1">
    <property type="nucleotide sequence ID" value="NZ_FUWZ01000003.1"/>
</dbReference>
<evidence type="ECO:0000256" key="7">
    <source>
        <dbReference type="ARBA" id="ARBA00023027"/>
    </source>
</evidence>
<keyword evidence="10" id="KW-1185">Reference proteome</keyword>
<sequence length="201" mass="24074">MIAWEEKRDVRQQVLTDIIRRRRSIFADDYLDMPIPEDVIREILTNATWAPTYKMTQPWRFIVLQDSQRAPFGEYLADYYRQRLSAAEWPQSRHERARLYPEKAPCIIVIVLRRNLKIAIKEWEEMAAVCCAVQNMALTCEAYNIGAYWDSCDACVEYARQHWLEENEQCLGFFYMGYYDRKKHHSAKRRTGIDKKATWLY</sequence>
<dbReference type="PANTHER" id="PTHR43821">
    <property type="entry name" value="NAD(P)H NITROREDUCTASE YDJA-RELATED"/>
    <property type="match status" value="1"/>
</dbReference>
<accession>A0A1T4SM14</accession>
<evidence type="ECO:0000256" key="6">
    <source>
        <dbReference type="ARBA" id="ARBA00023002"/>
    </source>
</evidence>
<comment type="similarity">
    <text evidence="2">Belongs to the nitroreductase family.</text>
</comment>
<dbReference type="PANTHER" id="PTHR43821:SF1">
    <property type="entry name" value="NAD(P)H NITROREDUCTASE YDJA-RELATED"/>
    <property type="match status" value="1"/>
</dbReference>
<evidence type="ECO:0000256" key="3">
    <source>
        <dbReference type="ARBA" id="ARBA00022630"/>
    </source>
</evidence>
<keyword evidence="6" id="KW-0560">Oxidoreductase</keyword>